<evidence type="ECO:0000256" key="5">
    <source>
        <dbReference type="ARBA" id="ARBA00022989"/>
    </source>
</evidence>
<evidence type="ECO:0000313" key="10">
    <source>
        <dbReference type="EMBL" id="KAK9146796.1"/>
    </source>
</evidence>
<feature type="transmembrane region" description="Helical" evidence="8">
    <location>
        <begin position="92"/>
        <end position="112"/>
    </location>
</feature>
<feature type="transmembrane region" description="Helical" evidence="8">
    <location>
        <begin position="149"/>
        <end position="169"/>
    </location>
</feature>
<feature type="transmembrane region" description="Helical" evidence="8">
    <location>
        <begin position="322"/>
        <end position="341"/>
    </location>
</feature>
<keyword evidence="5 8" id="KW-1133">Transmembrane helix</keyword>
<evidence type="ECO:0000256" key="8">
    <source>
        <dbReference type="SAM" id="Phobius"/>
    </source>
</evidence>
<feature type="transmembrane region" description="Helical" evidence="8">
    <location>
        <begin position="380"/>
        <end position="407"/>
    </location>
</feature>
<dbReference type="PRINTS" id="PR00171">
    <property type="entry name" value="SUGRTRNSPORT"/>
</dbReference>
<reference evidence="10 11" key="1">
    <citation type="submission" date="2024-01" db="EMBL/GenBank/DDBJ databases">
        <title>Genome assemblies of Stephania.</title>
        <authorList>
            <person name="Yang L."/>
        </authorList>
    </citation>
    <scope>NUCLEOTIDE SEQUENCE [LARGE SCALE GENOMIC DNA]</scope>
    <source>
        <strain evidence="10">QJT</strain>
        <tissue evidence="10">Leaf</tissue>
    </source>
</reference>
<dbReference type="AlphaFoldDB" id="A0AAP0K6G3"/>
<dbReference type="GO" id="GO:0051119">
    <property type="term" value="F:sugar transmembrane transporter activity"/>
    <property type="evidence" value="ECO:0007669"/>
    <property type="project" value="InterPro"/>
</dbReference>
<feature type="transmembrane region" description="Helical" evidence="8">
    <location>
        <begin position="48"/>
        <end position="72"/>
    </location>
</feature>
<evidence type="ECO:0000259" key="9">
    <source>
        <dbReference type="PROSITE" id="PS50850"/>
    </source>
</evidence>
<keyword evidence="7" id="KW-0813">Transport</keyword>
<evidence type="ECO:0000256" key="3">
    <source>
        <dbReference type="ARBA" id="ARBA00022597"/>
    </source>
</evidence>
<organism evidence="10 11">
    <name type="scientific">Stephania japonica</name>
    <dbReference type="NCBI Taxonomy" id="461633"/>
    <lineage>
        <taxon>Eukaryota</taxon>
        <taxon>Viridiplantae</taxon>
        <taxon>Streptophyta</taxon>
        <taxon>Embryophyta</taxon>
        <taxon>Tracheophyta</taxon>
        <taxon>Spermatophyta</taxon>
        <taxon>Magnoliopsida</taxon>
        <taxon>Ranunculales</taxon>
        <taxon>Menispermaceae</taxon>
        <taxon>Menispermoideae</taxon>
        <taxon>Cissampelideae</taxon>
        <taxon>Stephania</taxon>
    </lineage>
</organism>
<feature type="transmembrane region" description="Helical" evidence="8">
    <location>
        <begin position="119"/>
        <end position="137"/>
    </location>
</feature>
<keyword evidence="6 8" id="KW-0472">Membrane</keyword>
<dbReference type="NCBIfam" id="TIGR00879">
    <property type="entry name" value="SP"/>
    <property type="match status" value="1"/>
</dbReference>
<dbReference type="PROSITE" id="PS50850">
    <property type="entry name" value="MFS"/>
    <property type="match status" value="1"/>
</dbReference>
<evidence type="ECO:0000256" key="1">
    <source>
        <dbReference type="ARBA" id="ARBA00004141"/>
    </source>
</evidence>
<keyword evidence="4 8" id="KW-0812">Transmembrane</keyword>
<dbReference type="PANTHER" id="PTHR48021">
    <property type="match status" value="1"/>
</dbReference>
<evidence type="ECO:0000256" key="4">
    <source>
        <dbReference type="ARBA" id="ARBA00022692"/>
    </source>
</evidence>
<dbReference type="InterPro" id="IPR044775">
    <property type="entry name" value="MFS_ERD6/Tret1-like"/>
</dbReference>
<dbReference type="CDD" id="cd17358">
    <property type="entry name" value="MFS_GLUT6_8_Class3_like"/>
    <property type="match status" value="1"/>
</dbReference>
<dbReference type="InterPro" id="IPR036259">
    <property type="entry name" value="MFS_trans_sf"/>
</dbReference>
<dbReference type="Proteomes" id="UP001417504">
    <property type="component" value="Unassembled WGS sequence"/>
</dbReference>
<dbReference type="InterPro" id="IPR020846">
    <property type="entry name" value="MFS_dom"/>
</dbReference>
<feature type="domain" description="Major facilitator superfamily (MFS) profile" evidence="9">
    <location>
        <begin position="54"/>
        <end position="473"/>
    </location>
</feature>
<evidence type="ECO:0000256" key="6">
    <source>
        <dbReference type="ARBA" id="ARBA00023136"/>
    </source>
</evidence>
<keyword evidence="11" id="KW-1185">Reference proteome</keyword>
<protein>
    <recommendedName>
        <fullName evidence="9">Major facilitator superfamily (MFS) profile domain-containing protein</fullName>
    </recommendedName>
</protein>
<dbReference type="FunFam" id="1.20.1250.20:FF:000043">
    <property type="entry name" value="sugar transporter ERD6-like 6"/>
    <property type="match status" value="1"/>
</dbReference>
<dbReference type="InterPro" id="IPR005828">
    <property type="entry name" value="MFS_sugar_transport-like"/>
</dbReference>
<feature type="transmembrane region" description="Helical" evidence="8">
    <location>
        <begin position="445"/>
        <end position="466"/>
    </location>
</feature>
<dbReference type="Pfam" id="PF00083">
    <property type="entry name" value="Sugar_tr"/>
    <property type="match status" value="1"/>
</dbReference>
<feature type="transmembrane region" description="Helical" evidence="8">
    <location>
        <begin position="419"/>
        <end position="439"/>
    </location>
</feature>
<dbReference type="InterPro" id="IPR003663">
    <property type="entry name" value="Sugar/inositol_transpt"/>
</dbReference>
<proteinExistence type="inferred from homology"/>
<evidence type="ECO:0000256" key="2">
    <source>
        <dbReference type="ARBA" id="ARBA00010992"/>
    </source>
</evidence>
<gene>
    <name evidence="10" type="ORF">Sjap_006699</name>
</gene>
<dbReference type="Gene3D" id="1.20.1250.20">
    <property type="entry name" value="MFS general substrate transporter like domains"/>
    <property type="match status" value="1"/>
</dbReference>
<dbReference type="SUPFAM" id="SSF103473">
    <property type="entry name" value="MFS general substrate transporter"/>
    <property type="match status" value="1"/>
</dbReference>
<dbReference type="InterPro" id="IPR050549">
    <property type="entry name" value="MFS_Trehalose_Transporter"/>
</dbReference>
<feature type="transmembrane region" description="Helical" evidence="8">
    <location>
        <begin position="181"/>
        <end position="199"/>
    </location>
</feature>
<feature type="transmembrane region" description="Helical" evidence="8">
    <location>
        <begin position="350"/>
        <end position="374"/>
    </location>
</feature>
<evidence type="ECO:0000313" key="11">
    <source>
        <dbReference type="Proteomes" id="UP001417504"/>
    </source>
</evidence>
<keyword evidence="3" id="KW-0762">Sugar transport</keyword>
<feature type="transmembrane region" description="Helical" evidence="8">
    <location>
        <begin position="283"/>
        <end position="302"/>
    </location>
</feature>
<dbReference type="PANTHER" id="PTHR48021:SF13">
    <property type="entry name" value="SUGAR TRANSPORTER ERD6-LIKE 7"/>
    <property type="match status" value="1"/>
</dbReference>
<comment type="subcellular location">
    <subcellularLocation>
        <location evidence="1">Membrane</location>
        <topology evidence="1">Multi-pass membrane protein</topology>
    </subcellularLocation>
</comment>
<dbReference type="EMBL" id="JBBNAE010000002">
    <property type="protein sequence ID" value="KAK9146796.1"/>
    <property type="molecule type" value="Genomic_DNA"/>
</dbReference>
<name>A0AAP0K6G3_9MAGN</name>
<dbReference type="GO" id="GO:0016020">
    <property type="term" value="C:membrane"/>
    <property type="evidence" value="ECO:0007669"/>
    <property type="project" value="UniProtKB-SubCell"/>
</dbReference>
<sequence>MFAKKDIESCDGTSRHADDISEPLIVHLKVTTDDRETSGLHSGNGGSIWMVMISTLFAVCGSFEFGTCIGFSSPSQSGIMNDLGLSLSQYSVFGSIATIGAMVGAIASGSIADYIGRKGAMGLSSIFCIVGWLAVYFSKGVIALDLGRVCNGFGIGLISYTVPVFIAEIAPKNLRGALTTLNQLMIVTGISVTFIVGTLVSWRTLAAIGILPCVLLLVGLFIVPESPRWLAKVGREKEFEFALRILRGKDADISEEATEIQEYIETLQDIPRVRVLDLLVRRYLLSVTVGVGLMVFQQFGGINGINFYATNIFKSAGFPSNIGTIIFACIQIPFTFLGAILTDRVGRRPLLFFSASGMLIGCILLATCFYMKVHDSSSEFVAVLALTGILTYIGTYSVGMGGVPWVIMSEIFPVNVKGTAGSLVTLVNWFGSWAVSFTFNFLMSWSSYGTFVLYSVFNALAILFVAKIVPETKGRTLEEIQASMNT</sequence>
<evidence type="ECO:0000256" key="7">
    <source>
        <dbReference type="RuleBase" id="RU003346"/>
    </source>
</evidence>
<accession>A0AAP0K6G3</accession>
<comment type="similarity">
    <text evidence="2 7">Belongs to the major facilitator superfamily. Sugar transporter (TC 2.A.1.1) family.</text>
</comment>
<comment type="caution">
    <text evidence="10">The sequence shown here is derived from an EMBL/GenBank/DDBJ whole genome shotgun (WGS) entry which is preliminary data.</text>
</comment>
<feature type="transmembrane region" description="Helical" evidence="8">
    <location>
        <begin position="205"/>
        <end position="223"/>
    </location>
</feature>